<dbReference type="EMBL" id="JADIVZ010000007">
    <property type="protein sequence ID" value="MBF4162786.1"/>
    <property type="molecule type" value="Genomic_DNA"/>
</dbReference>
<evidence type="ECO:0000313" key="2">
    <source>
        <dbReference type="EMBL" id="MBF4162786.1"/>
    </source>
</evidence>
<accession>A0A930Y880</accession>
<protein>
    <submittedName>
        <fullName evidence="2">Uncharacterized protein</fullName>
    </submittedName>
</protein>
<evidence type="ECO:0000256" key="1">
    <source>
        <dbReference type="SAM" id="MobiDB-lite"/>
    </source>
</evidence>
<feature type="compositionally biased region" description="Low complexity" evidence="1">
    <location>
        <begin position="187"/>
        <end position="210"/>
    </location>
</feature>
<feature type="region of interest" description="Disordered" evidence="1">
    <location>
        <begin position="109"/>
        <end position="210"/>
    </location>
</feature>
<feature type="compositionally biased region" description="Low complexity" evidence="1">
    <location>
        <begin position="118"/>
        <end position="130"/>
    </location>
</feature>
<comment type="caution">
    <text evidence="2">The sequence shown here is derived from an EMBL/GenBank/DDBJ whole genome shotgun (WGS) entry which is preliminary data.</text>
</comment>
<gene>
    <name evidence="2" type="ORF">ISG29_13900</name>
</gene>
<keyword evidence="3" id="KW-1185">Reference proteome</keyword>
<sequence>MADHGNTPENTQYGSHDDTRPLGASGSRWEPQPGTTGAAGAEDPSTVPGARADAPPSGDAATPRSWREKVPTAARGRAGIAGAAAGLLAVGGLGGFAIGHATASSGDEFQQAGFTTSQNGQNGQNGQQFGQPGGQQFGQPGGQTDSESGVPGQGSPGFGTPPDLDGDHDFGDHHDFSGDGAGRDGFDQQAPQQESQQPSSGSDSSTRSNT</sequence>
<evidence type="ECO:0000313" key="3">
    <source>
        <dbReference type="Proteomes" id="UP000656804"/>
    </source>
</evidence>
<feature type="compositionally biased region" description="Gly residues" evidence="1">
    <location>
        <begin position="131"/>
        <end position="141"/>
    </location>
</feature>
<feature type="compositionally biased region" description="Basic and acidic residues" evidence="1">
    <location>
        <begin position="165"/>
        <end position="186"/>
    </location>
</feature>
<dbReference type="Proteomes" id="UP000656804">
    <property type="component" value="Unassembled WGS sequence"/>
</dbReference>
<dbReference type="AlphaFoldDB" id="A0A930Y880"/>
<name>A0A930Y880_9ACTN</name>
<organism evidence="2 3">
    <name type="scientific">Nocardioides acrostichi</name>
    <dbReference type="NCBI Taxonomy" id="2784339"/>
    <lineage>
        <taxon>Bacteria</taxon>
        <taxon>Bacillati</taxon>
        <taxon>Actinomycetota</taxon>
        <taxon>Actinomycetes</taxon>
        <taxon>Propionibacteriales</taxon>
        <taxon>Nocardioidaceae</taxon>
        <taxon>Nocardioides</taxon>
    </lineage>
</organism>
<proteinExistence type="predicted"/>
<dbReference type="RefSeq" id="WP_194504049.1">
    <property type="nucleotide sequence ID" value="NZ_JADIVZ010000007.1"/>
</dbReference>
<feature type="region of interest" description="Disordered" evidence="1">
    <location>
        <begin position="1"/>
        <end position="73"/>
    </location>
</feature>
<reference evidence="2" key="1">
    <citation type="submission" date="2020-11" db="EMBL/GenBank/DDBJ databases">
        <title>Nocardioides sp. CBS4Y-1, whole genome shotgun sequence.</title>
        <authorList>
            <person name="Tuo L."/>
        </authorList>
    </citation>
    <scope>NUCLEOTIDE SEQUENCE</scope>
    <source>
        <strain evidence="2">CBS4Y-1</strain>
    </source>
</reference>